<accession>A0ABW4Y9Y6</accession>
<keyword evidence="3" id="KW-1185">Reference proteome</keyword>
<keyword evidence="1" id="KW-0175">Coiled coil</keyword>
<reference evidence="3" key="1">
    <citation type="journal article" date="2019" name="Int. J. Syst. Evol. Microbiol.">
        <title>The Global Catalogue of Microorganisms (GCM) 10K type strain sequencing project: providing services to taxonomists for standard genome sequencing and annotation.</title>
        <authorList>
            <consortium name="The Broad Institute Genomics Platform"/>
            <consortium name="The Broad Institute Genome Sequencing Center for Infectious Disease"/>
            <person name="Wu L."/>
            <person name="Ma J."/>
        </authorList>
    </citation>
    <scope>NUCLEOTIDE SEQUENCE [LARGE SCALE GENOMIC DNA]</scope>
    <source>
        <strain evidence="3">KACC 12597</strain>
    </source>
</reference>
<organism evidence="2 3">
    <name type="scientific">Thiorhodococcus fuscus</name>
    <dbReference type="NCBI Taxonomy" id="527200"/>
    <lineage>
        <taxon>Bacteria</taxon>
        <taxon>Pseudomonadati</taxon>
        <taxon>Pseudomonadota</taxon>
        <taxon>Gammaproteobacteria</taxon>
        <taxon>Chromatiales</taxon>
        <taxon>Chromatiaceae</taxon>
        <taxon>Thiorhodococcus</taxon>
    </lineage>
</organism>
<evidence type="ECO:0000313" key="2">
    <source>
        <dbReference type="EMBL" id="MFD2111773.1"/>
    </source>
</evidence>
<comment type="caution">
    <text evidence="2">The sequence shown here is derived from an EMBL/GenBank/DDBJ whole genome shotgun (WGS) entry which is preliminary data.</text>
</comment>
<name>A0ABW4Y9Y6_9GAMM</name>
<feature type="coiled-coil region" evidence="1">
    <location>
        <begin position="1"/>
        <end position="28"/>
    </location>
</feature>
<dbReference type="Proteomes" id="UP001597337">
    <property type="component" value="Unassembled WGS sequence"/>
</dbReference>
<dbReference type="EMBL" id="JBHUHX010000016">
    <property type="protein sequence ID" value="MFD2111773.1"/>
    <property type="molecule type" value="Genomic_DNA"/>
</dbReference>
<evidence type="ECO:0000313" key="3">
    <source>
        <dbReference type="Proteomes" id="UP001597337"/>
    </source>
</evidence>
<dbReference type="PANTHER" id="PTHR30386:SF18">
    <property type="entry name" value="INNER MEMBRANE PROTEIN YIAV-RELATED"/>
    <property type="match status" value="1"/>
</dbReference>
<dbReference type="PANTHER" id="PTHR30386">
    <property type="entry name" value="MEMBRANE FUSION SUBUNIT OF EMRAB-TOLC MULTIDRUG EFFLUX PUMP"/>
    <property type="match status" value="1"/>
</dbReference>
<protein>
    <submittedName>
        <fullName evidence="2">HlyD family secretion protein</fullName>
    </submittedName>
</protein>
<sequence>MDGLKAQISEIQSKQQSLEAELEEASYNLDHATVVAPADGYLVDLVLRPGAFIRLKQPVATFVSTQEVYLAASIDQRATQWIRPGDLAHFALSMYPGHIFKARVDSVVWASGRAQLQASGILPSEQTVGASRTFFVKLVPEGDFTQTPLEFGASGLAAIFTDKAVDLVKVLRMIEIQSESLLNYVYNPF</sequence>
<dbReference type="Gene3D" id="2.40.30.170">
    <property type="match status" value="1"/>
</dbReference>
<evidence type="ECO:0000256" key="1">
    <source>
        <dbReference type="SAM" id="Coils"/>
    </source>
</evidence>
<gene>
    <name evidence="2" type="ORF">ACFSJC_07975</name>
</gene>
<dbReference type="RefSeq" id="WP_386025487.1">
    <property type="nucleotide sequence ID" value="NZ_JBHUHX010000016.1"/>
</dbReference>
<proteinExistence type="predicted"/>
<dbReference type="InterPro" id="IPR050739">
    <property type="entry name" value="MFP"/>
</dbReference>
<dbReference type="SUPFAM" id="SSF111369">
    <property type="entry name" value="HlyD-like secretion proteins"/>
    <property type="match status" value="1"/>
</dbReference>